<dbReference type="Proteomes" id="UP000567795">
    <property type="component" value="Unassembled WGS sequence"/>
</dbReference>
<comment type="function">
    <text evidence="5">Catalyzes the oxidation of 2-deoxy-scyllo-inosamine (DOIA) with NAD(+) or NADP(+), forming 3-amino-2,3-dideoxy-scyllo-inosose (amino-DOI).</text>
</comment>
<dbReference type="GO" id="GO:0016491">
    <property type="term" value="F:oxidoreductase activity"/>
    <property type="evidence" value="ECO:0007669"/>
    <property type="project" value="UniProtKB-KW"/>
</dbReference>
<dbReference type="Pfam" id="PF00107">
    <property type="entry name" value="ADH_zinc_N"/>
    <property type="match status" value="1"/>
</dbReference>
<dbReference type="GO" id="GO:0008270">
    <property type="term" value="F:zinc ion binding"/>
    <property type="evidence" value="ECO:0007669"/>
    <property type="project" value="InterPro"/>
</dbReference>
<keyword evidence="15" id="KW-1185">Reference proteome</keyword>
<keyword evidence="2 12" id="KW-0479">Metal-binding</keyword>
<evidence type="ECO:0000256" key="12">
    <source>
        <dbReference type="RuleBase" id="RU361277"/>
    </source>
</evidence>
<comment type="catalytic activity">
    <reaction evidence="11">
        <text>2-deoxy-scyllo-inosamine + NADP(+) = 3-amino-2,3-dideoxy-scyllo-inosose + NADPH + H(+)</text>
        <dbReference type="Rhea" id="RHEA:33879"/>
        <dbReference type="ChEBI" id="CHEBI:15378"/>
        <dbReference type="ChEBI" id="CHEBI:57783"/>
        <dbReference type="ChEBI" id="CHEBI:58349"/>
        <dbReference type="ChEBI" id="CHEBI:65002"/>
        <dbReference type="ChEBI" id="CHEBI:65003"/>
        <dbReference type="EC" id="1.1.1.329"/>
    </reaction>
</comment>
<comment type="pathway">
    <text evidence="6">Metabolic intermediate biosynthesis; 2-deoxystreptamine biosynthesis; 2-deoxystreptamine from D-glucose 6-phosphate: step 3/4.</text>
</comment>
<comment type="similarity">
    <text evidence="7">Belongs to the zinc-containing alcohol dehydrogenase family. DOIA dehydrogenase subfamily.</text>
</comment>
<feature type="domain" description="Enoyl reductase (ER)" evidence="13">
    <location>
        <begin position="24"/>
        <end position="346"/>
    </location>
</feature>
<keyword evidence="3 12" id="KW-0862">Zinc</keyword>
<dbReference type="PROSITE" id="PS00059">
    <property type="entry name" value="ADH_ZINC"/>
    <property type="match status" value="1"/>
</dbReference>
<comment type="catalytic activity">
    <reaction evidence="10">
        <text>2-deoxy-scyllo-inosamine + NAD(+) = 3-amino-2,3-dideoxy-scyllo-inosose + NADH + H(+)</text>
        <dbReference type="Rhea" id="RHEA:33883"/>
        <dbReference type="ChEBI" id="CHEBI:15378"/>
        <dbReference type="ChEBI" id="CHEBI:57540"/>
        <dbReference type="ChEBI" id="CHEBI:57945"/>
        <dbReference type="ChEBI" id="CHEBI:65002"/>
        <dbReference type="ChEBI" id="CHEBI:65003"/>
        <dbReference type="EC" id="1.1.1.329"/>
    </reaction>
</comment>
<evidence type="ECO:0000256" key="5">
    <source>
        <dbReference type="ARBA" id="ARBA00037678"/>
    </source>
</evidence>
<dbReference type="SMART" id="SM00829">
    <property type="entry name" value="PKS_ER"/>
    <property type="match status" value="1"/>
</dbReference>
<evidence type="ECO:0000256" key="2">
    <source>
        <dbReference type="ARBA" id="ARBA00022723"/>
    </source>
</evidence>
<name>A0A853AAP8_9ACTN</name>
<dbReference type="Pfam" id="PF08240">
    <property type="entry name" value="ADH_N"/>
    <property type="match status" value="1"/>
</dbReference>
<protein>
    <recommendedName>
        <fullName evidence="9">2-deoxy-scyllo-inosamine dehydrogenase</fullName>
        <ecNumber evidence="8">1.1.1.329</ecNumber>
    </recommendedName>
</protein>
<comment type="cofactor">
    <cofactor evidence="1 12">
        <name>Zn(2+)</name>
        <dbReference type="ChEBI" id="CHEBI:29105"/>
    </cofactor>
</comment>
<dbReference type="Gene3D" id="3.40.50.720">
    <property type="entry name" value="NAD(P)-binding Rossmann-like Domain"/>
    <property type="match status" value="1"/>
</dbReference>
<dbReference type="InterPro" id="IPR050129">
    <property type="entry name" value="Zn_alcohol_dh"/>
</dbReference>
<evidence type="ECO:0000313" key="14">
    <source>
        <dbReference type="EMBL" id="NYI07588.1"/>
    </source>
</evidence>
<gene>
    <name evidence="14" type="ORF">FHU37_004617</name>
</gene>
<dbReference type="AlphaFoldDB" id="A0A853AAP8"/>
<evidence type="ECO:0000256" key="10">
    <source>
        <dbReference type="ARBA" id="ARBA00048685"/>
    </source>
</evidence>
<evidence type="ECO:0000256" key="3">
    <source>
        <dbReference type="ARBA" id="ARBA00022833"/>
    </source>
</evidence>
<dbReference type="RefSeq" id="WP_179816570.1">
    <property type="nucleotide sequence ID" value="NZ_JACBZD010000002.1"/>
</dbReference>
<dbReference type="SUPFAM" id="SSF51735">
    <property type="entry name" value="NAD(P)-binding Rossmann-fold domains"/>
    <property type="match status" value="1"/>
</dbReference>
<reference evidence="14 15" key="1">
    <citation type="submission" date="2020-07" db="EMBL/GenBank/DDBJ databases">
        <title>Sequencing the genomes of 1000 actinobacteria strains.</title>
        <authorList>
            <person name="Klenk H.-P."/>
        </authorList>
    </citation>
    <scope>NUCLEOTIDE SEQUENCE [LARGE SCALE GENOMIC DNA]</scope>
    <source>
        <strain evidence="14 15">DSM 42178</strain>
    </source>
</reference>
<dbReference type="InterPro" id="IPR002328">
    <property type="entry name" value="ADH_Zn_CS"/>
</dbReference>
<accession>A0A853AAP8</accession>
<dbReference type="SUPFAM" id="SSF50129">
    <property type="entry name" value="GroES-like"/>
    <property type="match status" value="1"/>
</dbReference>
<dbReference type="InterPro" id="IPR020843">
    <property type="entry name" value="ER"/>
</dbReference>
<evidence type="ECO:0000256" key="11">
    <source>
        <dbReference type="ARBA" id="ARBA00049085"/>
    </source>
</evidence>
<dbReference type="EC" id="1.1.1.329" evidence="8"/>
<sequence>MDDRIGMPALVIGSGTRAGTGSAATLGGAAPELVVRPVPRPLGPDDVLVRVAATGVCGTDRGIVLGEFPALPGVVLGHEAAGEVAATGAAVSSVRRGERVVVNPTYFCGRCRPCRRNLAAHCVAKEGREVGVDRDGTMAGYVVVPERFAHPLPAGVSYRRAALVEPLACVLNNLTAAAPRWDDRVLVVGAGPIGSLCAMVLAVRGARVSVAERDAGRLALARELLPSAVGVLAVGADGLAAVPELRRAAPDVIVDTTGLLLGEAMSVVATGGTVVVMGEREPATARIALRPLVTRGVRVVGAGPYPPHLFEAALDLAPGLPLESLVTHALPLERYPDAFALLGAPLPPAGRGGDADAKAGGGRDAGAAPVAGGYAAMKVLLVSDPALMAGSGG</sequence>
<evidence type="ECO:0000256" key="8">
    <source>
        <dbReference type="ARBA" id="ARBA00039102"/>
    </source>
</evidence>
<evidence type="ECO:0000256" key="1">
    <source>
        <dbReference type="ARBA" id="ARBA00001947"/>
    </source>
</evidence>
<dbReference type="InterPro" id="IPR036291">
    <property type="entry name" value="NAD(P)-bd_dom_sf"/>
</dbReference>
<organism evidence="14 15">
    <name type="scientific">Allostreptomyces psammosilenae</name>
    <dbReference type="NCBI Taxonomy" id="1892865"/>
    <lineage>
        <taxon>Bacteria</taxon>
        <taxon>Bacillati</taxon>
        <taxon>Actinomycetota</taxon>
        <taxon>Actinomycetes</taxon>
        <taxon>Kitasatosporales</taxon>
        <taxon>Streptomycetaceae</taxon>
        <taxon>Allostreptomyces</taxon>
    </lineage>
</organism>
<dbReference type="PANTHER" id="PTHR43401">
    <property type="entry name" value="L-THREONINE 3-DEHYDROGENASE"/>
    <property type="match status" value="1"/>
</dbReference>
<evidence type="ECO:0000256" key="6">
    <source>
        <dbReference type="ARBA" id="ARBA00037908"/>
    </source>
</evidence>
<dbReference type="EMBL" id="JACBZD010000002">
    <property type="protein sequence ID" value="NYI07588.1"/>
    <property type="molecule type" value="Genomic_DNA"/>
</dbReference>
<dbReference type="Gene3D" id="3.90.180.10">
    <property type="entry name" value="Medium-chain alcohol dehydrogenases, catalytic domain"/>
    <property type="match status" value="1"/>
</dbReference>
<dbReference type="InterPro" id="IPR011032">
    <property type="entry name" value="GroES-like_sf"/>
</dbReference>
<evidence type="ECO:0000256" key="7">
    <source>
        <dbReference type="ARBA" id="ARBA00038004"/>
    </source>
</evidence>
<dbReference type="PANTHER" id="PTHR43401:SF2">
    <property type="entry name" value="L-THREONINE 3-DEHYDROGENASE"/>
    <property type="match status" value="1"/>
</dbReference>
<keyword evidence="4" id="KW-0560">Oxidoreductase</keyword>
<proteinExistence type="inferred from homology"/>
<dbReference type="InterPro" id="IPR013149">
    <property type="entry name" value="ADH-like_C"/>
</dbReference>
<comment type="caution">
    <text evidence="14">The sequence shown here is derived from an EMBL/GenBank/DDBJ whole genome shotgun (WGS) entry which is preliminary data.</text>
</comment>
<evidence type="ECO:0000256" key="9">
    <source>
        <dbReference type="ARBA" id="ARBA00039387"/>
    </source>
</evidence>
<evidence type="ECO:0000256" key="4">
    <source>
        <dbReference type="ARBA" id="ARBA00023002"/>
    </source>
</evidence>
<evidence type="ECO:0000259" key="13">
    <source>
        <dbReference type="SMART" id="SM00829"/>
    </source>
</evidence>
<dbReference type="InterPro" id="IPR013154">
    <property type="entry name" value="ADH-like_N"/>
</dbReference>
<evidence type="ECO:0000313" key="15">
    <source>
        <dbReference type="Proteomes" id="UP000567795"/>
    </source>
</evidence>